<feature type="compositionally biased region" description="Polar residues" evidence="1">
    <location>
        <begin position="165"/>
        <end position="185"/>
    </location>
</feature>
<dbReference type="Proteomes" id="UP000239757">
    <property type="component" value="Unassembled WGS sequence"/>
</dbReference>
<evidence type="ECO:0000313" key="2">
    <source>
        <dbReference type="EMBL" id="PPS02013.1"/>
    </source>
</evidence>
<reference evidence="2 3" key="1">
    <citation type="submission" date="2015-01" db="EMBL/GenBank/DDBJ databases">
        <title>Genome of allotetraploid Gossypium barbadense reveals genomic plasticity and fiber elongation in cotton evolution.</title>
        <authorList>
            <person name="Chen X."/>
            <person name="Liu X."/>
            <person name="Zhao B."/>
            <person name="Zheng H."/>
            <person name="Hu Y."/>
            <person name="Lu G."/>
            <person name="Yang C."/>
            <person name="Chen J."/>
            <person name="Shan C."/>
            <person name="Zhang L."/>
            <person name="Zhou Y."/>
            <person name="Wang L."/>
            <person name="Guo W."/>
            <person name="Bai Y."/>
            <person name="Ruan J."/>
            <person name="Shangguan X."/>
            <person name="Mao Y."/>
            <person name="Jiang J."/>
            <person name="Zhu Y."/>
            <person name="Lei J."/>
            <person name="Kang H."/>
            <person name="Chen S."/>
            <person name="He X."/>
            <person name="Wang R."/>
            <person name="Wang Y."/>
            <person name="Chen J."/>
            <person name="Wang L."/>
            <person name="Yu S."/>
            <person name="Wang B."/>
            <person name="Wei J."/>
            <person name="Song S."/>
            <person name="Lu X."/>
            <person name="Gao Z."/>
            <person name="Gu W."/>
            <person name="Deng X."/>
            <person name="Ma D."/>
            <person name="Wang S."/>
            <person name="Liang W."/>
            <person name="Fang L."/>
            <person name="Cai C."/>
            <person name="Zhu X."/>
            <person name="Zhou B."/>
            <person name="Zhang Y."/>
            <person name="Chen Z."/>
            <person name="Xu S."/>
            <person name="Zhu R."/>
            <person name="Wang S."/>
            <person name="Zhang T."/>
            <person name="Zhao G."/>
        </authorList>
    </citation>
    <scope>NUCLEOTIDE SEQUENCE [LARGE SCALE GENOMIC DNA]</scope>
    <source>
        <strain evidence="3">cv. Xinhai21</strain>
        <tissue evidence="2">Leaf</tissue>
    </source>
</reference>
<gene>
    <name evidence="2" type="ORF">GOBAR_AA18651</name>
</gene>
<dbReference type="AlphaFoldDB" id="A0A2P5XF87"/>
<protein>
    <submittedName>
        <fullName evidence="2">Uncharacterized protein</fullName>
    </submittedName>
</protein>
<organism evidence="2 3">
    <name type="scientific">Gossypium barbadense</name>
    <name type="common">Sea Island cotton</name>
    <name type="synonym">Hibiscus barbadensis</name>
    <dbReference type="NCBI Taxonomy" id="3634"/>
    <lineage>
        <taxon>Eukaryota</taxon>
        <taxon>Viridiplantae</taxon>
        <taxon>Streptophyta</taxon>
        <taxon>Embryophyta</taxon>
        <taxon>Tracheophyta</taxon>
        <taxon>Spermatophyta</taxon>
        <taxon>Magnoliopsida</taxon>
        <taxon>eudicotyledons</taxon>
        <taxon>Gunneridae</taxon>
        <taxon>Pentapetalae</taxon>
        <taxon>rosids</taxon>
        <taxon>malvids</taxon>
        <taxon>Malvales</taxon>
        <taxon>Malvaceae</taxon>
        <taxon>Malvoideae</taxon>
        <taxon>Gossypium</taxon>
    </lineage>
</organism>
<accession>A0A2P5XF87</accession>
<feature type="region of interest" description="Disordered" evidence="1">
    <location>
        <begin position="159"/>
        <end position="211"/>
    </location>
</feature>
<dbReference type="EMBL" id="KZ665001">
    <property type="protein sequence ID" value="PPS02013.1"/>
    <property type="molecule type" value="Genomic_DNA"/>
</dbReference>
<name>A0A2P5XF87_GOSBA</name>
<evidence type="ECO:0000313" key="3">
    <source>
        <dbReference type="Proteomes" id="UP000239757"/>
    </source>
</evidence>
<sequence length="288" mass="30419">MGPILRAFSAVSGEGPPHRCPTIPSLRSALTGKGCPPFRVHQARANPACPTTSLSRSPPGLAFCDQPLASLSPGLCIPSPSPARDGGGTPHLSKLLSLGELTRTTTHRARAYPQRRLGHTPTTTQRPEKPNHLCAPTTFVSSQCAPGVPTCGPSGVNHHYAGGAQHTSGRTPRPTNQTNVTPSTQRRTRVAPPHPPSGVLAPLPPPAWTPRHSSIHIAQAFRGEQPDAYPTQMAAYHQHLCGAYGRPLGIPGLACVSLTLTGEPRRAGNMSSVTYHRRQSLGHCTLIA</sequence>
<proteinExistence type="predicted"/>
<feature type="compositionally biased region" description="Pro residues" evidence="1">
    <location>
        <begin position="192"/>
        <end position="208"/>
    </location>
</feature>
<evidence type="ECO:0000256" key="1">
    <source>
        <dbReference type="SAM" id="MobiDB-lite"/>
    </source>
</evidence>